<proteinExistence type="predicted"/>
<dbReference type="Proteomes" id="UP001556367">
    <property type="component" value="Unassembled WGS sequence"/>
</dbReference>
<evidence type="ECO:0000256" key="5">
    <source>
        <dbReference type="SAM" id="MobiDB-lite"/>
    </source>
</evidence>
<accession>A0ABR3JPV1</accession>
<dbReference type="PANTHER" id="PTHR13620">
    <property type="entry name" value="3-5 EXONUCLEASE"/>
    <property type="match status" value="1"/>
</dbReference>
<feature type="compositionally biased region" description="Acidic residues" evidence="5">
    <location>
        <begin position="460"/>
        <end position="473"/>
    </location>
</feature>
<dbReference type="EMBL" id="JASNQZ010000004">
    <property type="protein sequence ID" value="KAL0957844.1"/>
    <property type="molecule type" value="Genomic_DNA"/>
</dbReference>
<evidence type="ECO:0000313" key="6">
    <source>
        <dbReference type="EMBL" id="KAL0957844.1"/>
    </source>
</evidence>
<reference evidence="7" key="1">
    <citation type="submission" date="2024-06" db="EMBL/GenBank/DDBJ databases">
        <title>Multi-omics analyses provide insights into the biosynthesis of the anticancer antibiotic pleurotin in Hohenbuehelia grisea.</title>
        <authorList>
            <person name="Weaver J.A."/>
            <person name="Alberti F."/>
        </authorList>
    </citation>
    <scope>NUCLEOTIDE SEQUENCE [LARGE SCALE GENOMIC DNA]</scope>
    <source>
        <strain evidence="7">T-177</strain>
    </source>
</reference>
<keyword evidence="2" id="KW-0479">Metal-binding</keyword>
<protein>
    <submittedName>
        <fullName evidence="6">Uncharacterized protein</fullName>
    </submittedName>
</protein>
<keyword evidence="3" id="KW-0378">Hydrolase</keyword>
<feature type="region of interest" description="Disordered" evidence="5">
    <location>
        <begin position="413"/>
        <end position="492"/>
    </location>
</feature>
<sequence>MARLGSQPTHTAFYTVLNEDVQIRGQALTLTKSLSLVRDMYAGIERGLKDHGHPPTEYMWTDSAAGELSFHELATTSLNENVAHIEADPYTHLPAFHLPPNPFRVVCYETATTIDSACYSILSLLPEHDSSQIVLGFDVKFDSATPSAIAALSGPAPRVHVIQIAYGDSAYVMKVSMFRDGSEVPPNLRSIILSRRCIKVGKAIGANLSCIFRAWSLTEPSTESDSRPESPQQVTNFIDLDEFAQLKGRSKRPAKNLVHLTAIVLRQHLTPPPDLYRHSWSADHLVMSQRTFAALKAYASWKIWKSLSSLPSVGLSLDKINLIVGQPVSLYSGKKVVAHGSVVIQPLDLNVACKNEEPRRMKNTQCRIVIEIHDILVPGHIASYHNRTLSDLKVAASQPNFCIMASLRCVRTRSSQPPSNIPPPNETSTESPRSYDPEVPMPTLGVLPQAADEGLPCSDSNEDSETDSEDEADNNITGSVNDNSDEDDGAQMAGFGAFSDVIGDIAQVAGPEYSRMDSIIASIDLNDPLLIQPSATTSPLPSRLFDDLFHVQNRLLRTLSKTHSAFKAFARAFSEVVLVPDKSDENLVKAFYAHRNIPWNIALKSKADSIHRRVRRYCPPPDRLVPDLQKLFAGWADVRCSSDPAGKPLFSAESRKEAAGILQVAARGLLSDPPGFPLYRRHGIDSNGFPVYRCLRGTNSIEGGVHMPLRRTFGTLSASPEFGIALLMNIRHRHNTTTGHFTKTGKRYRGHFATWLSDEIVEIAIGINSSPSFPIPPMLATRIETSETFGIIPLPELITTKYAMQRIQTSPVIGTPEWRSTPVHLLTQLSTAPVSQYKFIQDRQNTAHPVLPIHTDPEYKLFNELINSEHYHIRVKSRPGDQRIDFERLARDWNARVHRVYETNPCTDKSIALYYKIPEQLERHHKIWLALRAEKATLVLSEETRQAITTMLSNPLRRATVLPAPSLLIPEPLQRKRRKGKGELWVSR</sequence>
<evidence type="ECO:0000256" key="3">
    <source>
        <dbReference type="ARBA" id="ARBA00022801"/>
    </source>
</evidence>
<dbReference type="SUPFAM" id="SSF53098">
    <property type="entry name" value="Ribonuclease H-like"/>
    <property type="match status" value="1"/>
</dbReference>
<evidence type="ECO:0000256" key="1">
    <source>
        <dbReference type="ARBA" id="ARBA00022722"/>
    </source>
</evidence>
<name>A0ABR3JPV1_9AGAR</name>
<gene>
    <name evidence="6" type="ORF">HGRIS_000029</name>
</gene>
<evidence type="ECO:0000256" key="2">
    <source>
        <dbReference type="ARBA" id="ARBA00022723"/>
    </source>
</evidence>
<comment type="caution">
    <text evidence="6">The sequence shown here is derived from an EMBL/GenBank/DDBJ whole genome shotgun (WGS) entry which is preliminary data.</text>
</comment>
<dbReference type="InterPro" id="IPR036397">
    <property type="entry name" value="RNaseH_sf"/>
</dbReference>
<evidence type="ECO:0000256" key="4">
    <source>
        <dbReference type="ARBA" id="ARBA00022839"/>
    </source>
</evidence>
<organism evidence="6 7">
    <name type="scientific">Hohenbuehelia grisea</name>
    <dbReference type="NCBI Taxonomy" id="104357"/>
    <lineage>
        <taxon>Eukaryota</taxon>
        <taxon>Fungi</taxon>
        <taxon>Dikarya</taxon>
        <taxon>Basidiomycota</taxon>
        <taxon>Agaricomycotina</taxon>
        <taxon>Agaricomycetes</taxon>
        <taxon>Agaricomycetidae</taxon>
        <taxon>Agaricales</taxon>
        <taxon>Pleurotineae</taxon>
        <taxon>Pleurotaceae</taxon>
        <taxon>Hohenbuehelia</taxon>
    </lineage>
</organism>
<keyword evidence="1" id="KW-0540">Nuclease</keyword>
<dbReference type="InterPro" id="IPR012337">
    <property type="entry name" value="RNaseH-like_sf"/>
</dbReference>
<evidence type="ECO:0000313" key="7">
    <source>
        <dbReference type="Proteomes" id="UP001556367"/>
    </source>
</evidence>
<dbReference type="Gene3D" id="3.30.420.10">
    <property type="entry name" value="Ribonuclease H-like superfamily/Ribonuclease H"/>
    <property type="match status" value="1"/>
</dbReference>
<keyword evidence="7" id="KW-1185">Reference proteome</keyword>
<dbReference type="InterPro" id="IPR051132">
    <property type="entry name" value="3-5_Exonuclease_domain"/>
</dbReference>
<dbReference type="PANTHER" id="PTHR13620:SF109">
    <property type="entry name" value="3'-5' EXONUCLEASE"/>
    <property type="match status" value="1"/>
</dbReference>
<keyword evidence="4" id="KW-0269">Exonuclease</keyword>